<dbReference type="Proteomes" id="UP000231259">
    <property type="component" value="Unassembled WGS sequence"/>
</dbReference>
<keyword evidence="1" id="KW-0808">Transferase</keyword>
<evidence type="ECO:0000313" key="5">
    <source>
        <dbReference type="EMBL" id="PIL19184.1"/>
    </source>
</evidence>
<dbReference type="PANTHER" id="PTHR34069">
    <property type="entry name" value="3-OXOACYL-[ACYL-CARRIER-PROTEIN] SYNTHASE 3"/>
    <property type="match status" value="1"/>
</dbReference>
<evidence type="ECO:0000256" key="2">
    <source>
        <dbReference type="ARBA" id="ARBA00023315"/>
    </source>
</evidence>
<dbReference type="EMBL" id="AWWI01000109">
    <property type="protein sequence ID" value="PIL19184.1"/>
    <property type="molecule type" value="Genomic_DNA"/>
</dbReference>
<dbReference type="InterPro" id="IPR013747">
    <property type="entry name" value="ACP_syn_III_C"/>
</dbReference>
<feature type="domain" description="Beta-ketoacyl-[acyl-carrier-protein] synthase III N-terminal" evidence="4">
    <location>
        <begin position="56"/>
        <end position="130"/>
    </location>
</feature>
<evidence type="ECO:0000259" key="4">
    <source>
        <dbReference type="Pfam" id="PF08545"/>
    </source>
</evidence>
<dbReference type="Gene3D" id="3.40.47.10">
    <property type="match status" value="2"/>
</dbReference>
<dbReference type="GO" id="GO:0004315">
    <property type="term" value="F:3-oxoacyl-[acyl-carrier-protein] synthase activity"/>
    <property type="evidence" value="ECO:0007669"/>
    <property type="project" value="InterPro"/>
</dbReference>
<dbReference type="PANTHER" id="PTHR34069:SF2">
    <property type="entry name" value="BETA-KETOACYL-[ACYL-CARRIER-PROTEIN] SYNTHASE III"/>
    <property type="match status" value="1"/>
</dbReference>
<evidence type="ECO:0008006" key="7">
    <source>
        <dbReference type="Google" id="ProtNLM"/>
    </source>
</evidence>
<comment type="caution">
    <text evidence="5">The sequence shown here is derived from an EMBL/GenBank/DDBJ whole genome shotgun (WGS) entry which is preliminary data.</text>
</comment>
<feature type="domain" description="Beta-ketoacyl-[acyl-carrier-protein] synthase III C-terminal" evidence="3">
    <location>
        <begin position="227"/>
        <end position="276"/>
    </location>
</feature>
<accession>A0A2G8RC84</accession>
<evidence type="ECO:0000256" key="1">
    <source>
        <dbReference type="ARBA" id="ARBA00022679"/>
    </source>
</evidence>
<proteinExistence type="predicted"/>
<dbReference type="InterPro" id="IPR016039">
    <property type="entry name" value="Thiolase-like"/>
</dbReference>
<dbReference type="SUPFAM" id="SSF53901">
    <property type="entry name" value="Thiolase-like"/>
    <property type="match status" value="1"/>
</dbReference>
<dbReference type="Pfam" id="PF08545">
    <property type="entry name" value="ACP_syn_III"/>
    <property type="match status" value="1"/>
</dbReference>
<sequence>MALRAARPLCETEDPSGINTLYLTGIHRHGHKLLWPAASYLQNELKLKSRTRAMSISQGCNGAFVAASIAFDLISSGVPGEHIIVGSDRFSGSAFDRINSDLGTLYGDGAIAIRMGSSKGVYRVLCMVLESETGLESMYRDTKTSVEGPGDHDVKSSKRAYLDRVGRKGFNSLFVPALHRLRSILLDQVDLASSPAEYVVYPNVGAGLSAQLYAGAISDLAHRDMWEFGRSIGHTGTSDQFLGLWELNRTGNLSSGDRVLLIGAGNGLGLAAMVVEKT</sequence>
<dbReference type="AlphaFoldDB" id="A0A2G8RC84"/>
<reference evidence="5 6" key="1">
    <citation type="submission" date="2013-09" db="EMBL/GenBank/DDBJ databases">
        <title>Genome sequencing of Phaeobacter antarcticus sp. nov. SM1211.</title>
        <authorList>
            <person name="Zhang X.-Y."/>
            <person name="Liu C."/>
            <person name="Chen X.-L."/>
            <person name="Xie B.-B."/>
            <person name="Qin Q.-L."/>
            <person name="Rong J.-C."/>
            <person name="Zhang Y.-Z."/>
        </authorList>
    </citation>
    <scope>NUCLEOTIDE SEQUENCE [LARGE SCALE GENOMIC DNA]</scope>
    <source>
        <strain evidence="5 6">SM1211</strain>
    </source>
</reference>
<evidence type="ECO:0000259" key="3">
    <source>
        <dbReference type="Pfam" id="PF08541"/>
    </source>
</evidence>
<dbReference type="Pfam" id="PF08541">
    <property type="entry name" value="ACP_syn_III_C"/>
    <property type="match status" value="1"/>
</dbReference>
<protein>
    <recommendedName>
        <fullName evidence="7">Beta-ketoacyl-[acyl-carrier-protein] synthase III C-terminal domain-containing protein</fullName>
    </recommendedName>
</protein>
<organism evidence="5 6">
    <name type="scientific">Puniceibacterium antarcticum</name>
    <dbReference type="NCBI Taxonomy" id="1206336"/>
    <lineage>
        <taxon>Bacteria</taxon>
        <taxon>Pseudomonadati</taxon>
        <taxon>Pseudomonadota</taxon>
        <taxon>Alphaproteobacteria</taxon>
        <taxon>Rhodobacterales</taxon>
        <taxon>Paracoccaceae</taxon>
        <taxon>Puniceibacterium</taxon>
    </lineage>
</organism>
<keyword evidence="2" id="KW-0012">Acyltransferase</keyword>
<dbReference type="InterPro" id="IPR013751">
    <property type="entry name" value="ACP_syn_III_N"/>
</dbReference>
<dbReference type="GO" id="GO:0006633">
    <property type="term" value="P:fatty acid biosynthetic process"/>
    <property type="evidence" value="ECO:0007669"/>
    <property type="project" value="InterPro"/>
</dbReference>
<gene>
    <name evidence="5" type="ORF">P775_16075</name>
</gene>
<dbReference type="GO" id="GO:0044550">
    <property type="term" value="P:secondary metabolite biosynthetic process"/>
    <property type="evidence" value="ECO:0007669"/>
    <property type="project" value="TreeGrafter"/>
</dbReference>
<keyword evidence="6" id="KW-1185">Reference proteome</keyword>
<evidence type="ECO:0000313" key="6">
    <source>
        <dbReference type="Proteomes" id="UP000231259"/>
    </source>
</evidence>
<name>A0A2G8RC84_9RHOB</name>